<dbReference type="KEGG" id="mbe:MBM_09897"/>
<sequence length="490" mass="52844">MDDPAFATTDTDLTTQSILLASSNHDLAALKPLLRVPGNASVQDPETGFTPLHAAISACGPAAASIIESAGREGRSGEEGEGGEEVDVDMERAKKVVEELFFSGAIWNDLDANGETPACLAWRLGRMELYEMCVNAGVRAELLLGLMEGGGYEVLEGEGSDEEEGEAGEGLDVDVDVDGDVDADGETQVPARDPGAEGAKGNSTAANKGDESAAEPRRDPPSKTSRENGGTKTETEAEAEAGKGNGEKKQDVNSATYLSSALTFTQDALLDADNNGVMMTWETSIMRRTVELLLPAPKPGGARILNIGFGMGIIDRLFRATLPLTHHIIEAHPTVLARLSSDTTSDFGPAWEKSAPASGDGGSYKIHAGKWQDICPLLLQQGQVYDAIYFDTFGEDYSQLKLFFTEFLPGLLDAEGRFGWFNGLGADRRVCYDVYCRVVEMHLLDAGCDVEWEDVEVQGLGEEGEGEWKGVRRRYWVLDKYRLPVCRFLG</sequence>
<keyword evidence="6" id="KW-0963">Cytoplasm</keyword>
<dbReference type="InterPro" id="IPR036770">
    <property type="entry name" value="Ankyrin_rpt-contain_sf"/>
</dbReference>
<keyword evidence="7 15" id="KW-0489">Methyltransferase</keyword>
<reference evidence="15 16" key="1">
    <citation type="journal article" date="2012" name="BMC Genomics">
        <title>Sequencing the genome of Marssonina brunnea reveals fungus-poplar co-evolution.</title>
        <authorList>
            <person name="Zhu S."/>
            <person name="Cao Y.-Z."/>
            <person name="Jiang C."/>
            <person name="Tan B.-Y."/>
            <person name="Wang Z."/>
            <person name="Feng S."/>
            <person name="Zhang L."/>
            <person name="Su X.-H."/>
            <person name="Brejova B."/>
            <person name="Vinar T."/>
            <person name="Xu M."/>
            <person name="Wang M.-X."/>
            <person name="Zhang S.-G."/>
            <person name="Huang M.-R."/>
            <person name="Wu R."/>
            <person name="Zhou Y."/>
        </authorList>
    </citation>
    <scope>NUCLEOTIDE SEQUENCE [LARGE SCALE GENOMIC DNA]</scope>
    <source>
        <strain evidence="15 16">MB_m1</strain>
    </source>
</reference>
<name>K1WI98_MARBU</name>
<dbReference type="RefSeq" id="XP_007297786.1">
    <property type="nucleotide sequence ID" value="XM_007297724.1"/>
</dbReference>
<feature type="region of interest" description="Disordered" evidence="13">
    <location>
        <begin position="172"/>
        <end position="251"/>
    </location>
</feature>
<dbReference type="eggNOG" id="KOG1709">
    <property type="taxonomic scope" value="Eukaryota"/>
</dbReference>
<organism evidence="15 16">
    <name type="scientific">Marssonina brunnea f. sp. multigermtubi (strain MB_m1)</name>
    <name type="common">Marssonina leaf spot fungus</name>
    <dbReference type="NCBI Taxonomy" id="1072389"/>
    <lineage>
        <taxon>Eukaryota</taxon>
        <taxon>Fungi</taxon>
        <taxon>Dikarya</taxon>
        <taxon>Ascomycota</taxon>
        <taxon>Pezizomycotina</taxon>
        <taxon>Leotiomycetes</taxon>
        <taxon>Helotiales</taxon>
        <taxon>Drepanopezizaceae</taxon>
        <taxon>Drepanopeziza</taxon>
    </lineage>
</organism>
<dbReference type="SUPFAM" id="SSF53335">
    <property type="entry name" value="S-adenosyl-L-methionine-dependent methyltransferases"/>
    <property type="match status" value="1"/>
</dbReference>
<evidence type="ECO:0000256" key="1">
    <source>
        <dbReference type="ARBA" id="ARBA00002207"/>
    </source>
</evidence>
<comment type="function">
    <text evidence="1">S-adenosyl-L-methionine-dependent protein-arginine N-methyltransferase that methylates the delta-nitrogen atom of arginine residues to form N5-methylarginine (type IV) in target proteins. Monomethylates ribosomal protein L12.</text>
</comment>
<keyword evidence="8 15" id="KW-0808">Transferase</keyword>
<keyword evidence="16" id="KW-1185">Reference proteome</keyword>
<evidence type="ECO:0000256" key="3">
    <source>
        <dbReference type="ARBA" id="ARBA00004496"/>
    </source>
</evidence>
<dbReference type="GO" id="GO:0005634">
    <property type="term" value="C:nucleus"/>
    <property type="evidence" value="ECO:0007669"/>
    <property type="project" value="UniProtKB-SubCell"/>
</dbReference>
<dbReference type="OrthoDB" id="19014at2759"/>
<feature type="compositionally biased region" description="Basic and acidic residues" evidence="13">
    <location>
        <begin position="208"/>
        <end position="226"/>
    </location>
</feature>
<evidence type="ECO:0000256" key="13">
    <source>
        <dbReference type="SAM" id="MobiDB-lite"/>
    </source>
</evidence>
<evidence type="ECO:0000256" key="5">
    <source>
        <dbReference type="ARBA" id="ARBA00018778"/>
    </source>
</evidence>
<evidence type="ECO:0000256" key="12">
    <source>
        <dbReference type="ARBA" id="ARBA00031724"/>
    </source>
</evidence>
<dbReference type="GO" id="GO:0019702">
    <property type="term" value="F:protein arginine N5-methyltransferase activity"/>
    <property type="evidence" value="ECO:0007669"/>
    <property type="project" value="TreeGrafter"/>
</dbReference>
<dbReference type="PANTHER" id="PTHR32379">
    <property type="entry name" value="GUANIDINOACETATE N-METHYLTRANSFERASE"/>
    <property type="match status" value="1"/>
</dbReference>
<evidence type="ECO:0000256" key="11">
    <source>
        <dbReference type="ARBA" id="ARBA00031001"/>
    </source>
</evidence>
<evidence type="ECO:0000256" key="6">
    <source>
        <dbReference type="ARBA" id="ARBA00022490"/>
    </source>
</evidence>
<proteinExistence type="predicted"/>
<evidence type="ECO:0000256" key="10">
    <source>
        <dbReference type="ARBA" id="ARBA00023242"/>
    </source>
</evidence>
<evidence type="ECO:0000313" key="15">
    <source>
        <dbReference type="EMBL" id="EKD11927.1"/>
    </source>
</evidence>
<dbReference type="GO" id="GO:0005737">
    <property type="term" value="C:cytoplasm"/>
    <property type="evidence" value="ECO:0007669"/>
    <property type="project" value="UniProtKB-SubCell"/>
</dbReference>
<feature type="domain" description="RMT2" evidence="14">
    <location>
        <begin position="248"/>
        <end position="490"/>
    </location>
</feature>
<dbReference type="HOGENOM" id="CLU_033831_0_1_1"/>
<dbReference type="InterPro" id="IPR029063">
    <property type="entry name" value="SAM-dependent_MTases_sf"/>
</dbReference>
<dbReference type="InterPro" id="IPR051038">
    <property type="entry name" value="RMT2/GAMT_Mtase"/>
</dbReference>
<evidence type="ECO:0000256" key="9">
    <source>
        <dbReference type="ARBA" id="ARBA00022691"/>
    </source>
</evidence>
<comment type="subunit">
    <text evidence="4">Monomer.</text>
</comment>
<dbReference type="PROSITE" id="PS51559">
    <property type="entry name" value="SAM_RMT2"/>
    <property type="match status" value="1"/>
</dbReference>
<dbReference type="PANTHER" id="PTHR32379:SF1">
    <property type="entry name" value="GUANIDINOACETATE N-METHYLTRANSFERASE"/>
    <property type="match status" value="1"/>
</dbReference>
<accession>K1WI98</accession>
<dbReference type="Gene3D" id="1.25.40.20">
    <property type="entry name" value="Ankyrin repeat-containing domain"/>
    <property type="match status" value="1"/>
</dbReference>
<protein>
    <recommendedName>
        <fullName evidence="5">Protein arginine N-methyltransferase 2</fullName>
    </recommendedName>
    <alternativeName>
        <fullName evidence="11">Protein-arginine N5-methyltransferase</fullName>
    </alternativeName>
    <alternativeName>
        <fullName evidence="12">Type IV protein arginine N-methyltransferase</fullName>
    </alternativeName>
</protein>
<evidence type="ECO:0000256" key="4">
    <source>
        <dbReference type="ARBA" id="ARBA00011245"/>
    </source>
</evidence>
<dbReference type="InParanoid" id="K1WI98"/>
<dbReference type="InterPro" id="IPR026480">
    <property type="entry name" value="RMT2_dom"/>
</dbReference>
<dbReference type="Proteomes" id="UP000006753">
    <property type="component" value="Unassembled WGS sequence"/>
</dbReference>
<evidence type="ECO:0000256" key="8">
    <source>
        <dbReference type="ARBA" id="ARBA00022679"/>
    </source>
</evidence>
<evidence type="ECO:0000256" key="7">
    <source>
        <dbReference type="ARBA" id="ARBA00022603"/>
    </source>
</evidence>
<dbReference type="GeneID" id="18765832"/>
<evidence type="ECO:0000313" key="16">
    <source>
        <dbReference type="Proteomes" id="UP000006753"/>
    </source>
</evidence>
<dbReference type="PIRSF" id="PIRSF038148">
    <property type="entry name" value="Arginine_N-mtfrase-2"/>
    <property type="match status" value="1"/>
</dbReference>
<dbReference type="GO" id="GO:0032259">
    <property type="term" value="P:methylation"/>
    <property type="evidence" value="ECO:0007669"/>
    <property type="project" value="UniProtKB-KW"/>
</dbReference>
<dbReference type="AlphaFoldDB" id="K1WI98"/>
<dbReference type="FunCoup" id="K1WI98">
    <property type="interactions" value="372"/>
</dbReference>
<dbReference type="SUPFAM" id="SSF48403">
    <property type="entry name" value="Ankyrin repeat"/>
    <property type="match status" value="1"/>
</dbReference>
<keyword evidence="10" id="KW-0539">Nucleus</keyword>
<keyword evidence="9" id="KW-0949">S-adenosyl-L-methionine</keyword>
<comment type="subcellular location">
    <subcellularLocation>
        <location evidence="3">Cytoplasm</location>
    </subcellularLocation>
    <subcellularLocation>
        <location evidence="2">Nucleus</location>
    </subcellularLocation>
</comment>
<evidence type="ECO:0000256" key="2">
    <source>
        <dbReference type="ARBA" id="ARBA00004123"/>
    </source>
</evidence>
<dbReference type="STRING" id="1072389.K1WI98"/>
<dbReference type="InterPro" id="IPR017408">
    <property type="entry name" value="Arginine_N-MeTrfase_2"/>
</dbReference>
<gene>
    <name evidence="15" type="ORF">MBM_09897</name>
</gene>
<dbReference type="OMA" id="YWVVDNY"/>
<dbReference type="EMBL" id="JH921477">
    <property type="protein sequence ID" value="EKD11927.1"/>
    <property type="molecule type" value="Genomic_DNA"/>
</dbReference>
<evidence type="ECO:0000259" key="14">
    <source>
        <dbReference type="PROSITE" id="PS51559"/>
    </source>
</evidence>
<dbReference type="Gene3D" id="3.40.50.150">
    <property type="entry name" value="Vaccinia Virus protein VP39"/>
    <property type="match status" value="1"/>
</dbReference>
<feature type="compositionally biased region" description="Acidic residues" evidence="13">
    <location>
        <begin position="172"/>
        <end position="185"/>
    </location>
</feature>